<dbReference type="STRING" id="1531966.A0A0A1TLV4"/>
<feature type="domain" description="AB hydrolase-1" evidence="1">
    <location>
        <begin position="57"/>
        <end position="353"/>
    </location>
</feature>
<dbReference type="AlphaFoldDB" id="A0A0A1TLV4"/>
<dbReference type="OrthoDB" id="94039at2759"/>
<evidence type="ECO:0000259" key="1">
    <source>
        <dbReference type="Pfam" id="PF12697"/>
    </source>
</evidence>
<dbReference type="Proteomes" id="UP000039046">
    <property type="component" value="Unassembled WGS sequence"/>
</dbReference>
<dbReference type="HOGENOM" id="CLU_036837_0_0_1"/>
<dbReference type="Gene3D" id="3.40.50.1820">
    <property type="entry name" value="alpha/beta hydrolase"/>
    <property type="match status" value="1"/>
</dbReference>
<organism evidence="2 3">
    <name type="scientific">[Torrubiella] hemipterigena</name>
    <dbReference type="NCBI Taxonomy" id="1531966"/>
    <lineage>
        <taxon>Eukaryota</taxon>
        <taxon>Fungi</taxon>
        <taxon>Dikarya</taxon>
        <taxon>Ascomycota</taxon>
        <taxon>Pezizomycotina</taxon>
        <taxon>Sordariomycetes</taxon>
        <taxon>Hypocreomycetidae</taxon>
        <taxon>Hypocreales</taxon>
        <taxon>Clavicipitaceae</taxon>
        <taxon>Clavicipitaceae incertae sedis</taxon>
        <taxon>'Torrubiella' clade</taxon>
    </lineage>
</organism>
<proteinExistence type="predicted"/>
<dbReference type="Pfam" id="PF12697">
    <property type="entry name" value="Abhydrolase_6"/>
    <property type="match status" value="1"/>
</dbReference>
<dbReference type="InterPro" id="IPR000073">
    <property type="entry name" value="AB_hydrolase_1"/>
</dbReference>
<dbReference type="SUPFAM" id="SSF53474">
    <property type="entry name" value="alpha/beta-Hydrolases"/>
    <property type="match status" value="1"/>
</dbReference>
<keyword evidence="3" id="KW-1185">Reference proteome</keyword>
<reference evidence="2 3" key="1">
    <citation type="journal article" date="2015" name="Genome Announc.">
        <title>Draft Genome Sequence and Gene Annotation of the Entomopathogenic Fungus Verticillium hemipterigenum.</title>
        <authorList>
            <person name="Horn F."/>
            <person name="Habel A."/>
            <person name="Scharf D.H."/>
            <person name="Dworschak J."/>
            <person name="Brakhage A.A."/>
            <person name="Guthke R."/>
            <person name="Hertweck C."/>
            <person name="Linde J."/>
        </authorList>
    </citation>
    <scope>NUCLEOTIDE SEQUENCE [LARGE SCALE GENOMIC DNA]</scope>
</reference>
<name>A0A0A1TLV4_9HYPO</name>
<sequence length="410" mass="46658">MQTQHFHVIEHVLPATLVRERRRVTKNKTDILQLAVKQYKCIAKHPECRRITVIGAHANGFPKELYEPIWDDLQTLLLAQNIAIDSVFVADVTGQAASGILNKHKLANDSTWMDHPRDLFLMINHFRDQMTEHLVGIGHSMGANNLVNLSMIHPRLFTTVILIESAMLNFFDPTVHMIARNSLARREKWPSREAALASHQKSPFYRIWDPRVLDRWIQYGFVEDPKDTCSSTPSVTLATPREREVVYFVRPELERIDTARLADANGLPWDPLLLLTSDELVDTQNRLPRLLPGALFIHGGGLTTRHIADARMISVGRHPEGSGGVENGRAKEVCMLDADHFLPFTHVKEVAEAVAPWIVRELKWADAEEARELKLMKDTGPDGQDVFTDEIRHLILKSKFPKAKERTSRL</sequence>
<gene>
    <name evidence="2" type="ORF">VHEMI07546</name>
</gene>
<evidence type="ECO:0000313" key="2">
    <source>
        <dbReference type="EMBL" id="CEJ91858.1"/>
    </source>
</evidence>
<dbReference type="InterPro" id="IPR029058">
    <property type="entry name" value="AB_hydrolase_fold"/>
</dbReference>
<dbReference type="EMBL" id="CDHN01000004">
    <property type="protein sequence ID" value="CEJ91858.1"/>
    <property type="molecule type" value="Genomic_DNA"/>
</dbReference>
<accession>A0A0A1TLV4</accession>
<protein>
    <recommendedName>
        <fullName evidence="1">AB hydrolase-1 domain-containing protein</fullName>
    </recommendedName>
</protein>
<evidence type="ECO:0000313" key="3">
    <source>
        <dbReference type="Proteomes" id="UP000039046"/>
    </source>
</evidence>